<feature type="region of interest" description="Disordered" evidence="1">
    <location>
        <begin position="179"/>
        <end position="205"/>
    </location>
</feature>
<protein>
    <recommendedName>
        <fullName evidence="5">Secreted protein</fullName>
    </recommendedName>
</protein>
<sequence length="267" mass="28214">MANVASVATLPGLLMKHTGQGAFAAPLALALAAPLTTYAQDTQPPKSGFFRQLGKSLANSGKQMVGIQPSSGTKAGSQGTGSIYTPINGAGKLPNLFKGDIHQAAQGGKLEWPRVALTFQEWGVSLPCWTVEARIWTSPTASTTETFRTCFDAAVTETDDLGDTAELNTSALWKGRDTLNGIRVPPSKPNTGAQRSTGPNPPARPFVVNVSRPGVADRAVDVSLRVAWVSGFIQTADLHPDASGMLTPFKDSRLWIAGFKPDGNRDK</sequence>
<evidence type="ECO:0008006" key="5">
    <source>
        <dbReference type="Google" id="ProtNLM"/>
    </source>
</evidence>
<feature type="chain" id="PRO_5003245167" description="Secreted protein" evidence="2">
    <location>
        <begin position="40"/>
        <end position="267"/>
    </location>
</feature>
<organism evidence="3 4">
    <name type="scientific">Xanthomonas vesicatoria ATCC 35937</name>
    <dbReference type="NCBI Taxonomy" id="925775"/>
    <lineage>
        <taxon>Bacteria</taxon>
        <taxon>Pseudomonadati</taxon>
        <taxon>Pseudomonadota</taxon>
        <taxon>Gammaproteobacteria</taxon>
        <taxon>Lysobacterales</taxon>
        <taxon>Lysobacteraceae</taxon>
        <taxon>Xanthomonas</taxon>
    </lineage>
</organism>
<dbReference type="EMBL" id="AEQV01000100">
    <property type="protein sequence ID" value="EGD08861.1"/>
    <property type="molecule type" value="Genomic_DNA"/>
</dbReference>
<reference evidence="3 4" key="1">
    <citation type="journal article" date="2011" name="BMC Genomics">
        <title>Comparative genomics reveals diversity among xanthomonads infecting tomato and pepper.</title>
        <authorList>
            <person name="Potnis N."/>
            <person name="Krasileva K."/>
            <person name="Chow V."/>
            <person name="Almeida N.F."/>
            <person name="Patil P.B."/>
            <person name="Ryan R.P."/>
            <person name="Sharlach M."/>
            <person name="Behlau F."/>
            <person name="Dow J.M."/>
            <person name="Momol M.T."/>
            <person name="White F.F."/>
            <person name="Preston J.F."/>
            <person name="Vinatzer B.A."/>
            <person name="Koebnik R."/>
            <person name="Setubal J.C."/>
            <person name="Norman D.J."/>
            <person name="Staskawicz B.J."/>
            <person name="Jones J.B."/>
        </authorList>
    </citation>
    <scope>NUCLEOTIDE SEQUENCE [LARGE SCALE GENOMIC DNA]</scope>
    <source>
        <strain evidence="3 4">ATCC 35937</strain>
    </source>
</reference>
<dbReference type="eggNOG" id="ENOG50349CD">
    <property type="taxonomic scope" value="Bacteria"/>
</dbReference>
<evidence type="ECO:0000313" key="3">
    <source>
        <dbReference type="EMBL" id="EGD08861.1"/>
    </source>
</evidence>
<feature type="compositionally biased region" description="Polar residues" evidence="1">
    <location>
        <begin position="189"/>
        <end position="198"/>
    </location>
</feature>
<feature type="signal peptide" evidence="2">
    <location>
        <begin position="1"/>
        <end position="39"/>
    </location>
</feature>
<comment type="caution">
    <text evidence="3">The sequence shown here is derived from an EMBL/GenBank/DDBJ whole genome shotgun (WGS) entry which is preliminary data.</text>
</comment>
<dbReference type="AlphaFoldDB" id="F0BFA8"/>
<evidence type="ECO:0000313" key="4">
    <source>
        <dbReference type="Proteomes" id="UP000003299"/>
    </source>
</evidence>
<proteinExistence type="predicted"/>
<keyword evidence="2" id="KW-0732">Signal</keyword>
<evidence type="ECO:0000256" key="2">
    <source>
        <dbReference type="SAM" id="SignalP"/>
    </source>
</evidence>
<dbReference type="Proteomes" id="UP000003299">
    <property type="component" value="Unassembled WGS sequence"/>
</dbReference>
<name>F0BFA8_9XANT</name>
<accession>F0BFA8</accession>
<evidence type="ECO:0000256" key="1">
    <source>
        <dbReference type="SAM" id="MobiDB-lite"/>
    </source>
</evidence>
<gene>
    <name evidence="3" type="ORF">XVE_2893</name>
</gene>